<dbReference type="KEGG" id="prag:EKN56_03070"/>
<dbReference type="EMBL" id="CP034752">
    <property type="protein sequence ID" value="QBH95475.1"/>
    <property type="molecule type" value="Genomic_DNA"/>
</dbReference>
<evidence type="ECO:0000313" key="1">
    <source>
        <dbReference type="EMBL" id="QBH95475.1"/>
    </source>
</evidence>
<reference evidence="1 2" key="1">
    <citation type="submission" date="2019-03" db="EMBL/GenBank/DDBJ databases">
        <title>Pragia sp. nov. isolated from the gut tract of Carduelis flavirostris.</title>
        <authorList>
            <person name="Ge Y."/>
        </authorList>
    </citation>
    <scope>NUCLEOTIDE SEQUENCE [LARGE SCALE GENOMIC DNA]</scope>
    <source>
        <strain evidence="1 2">CF-458</strain>
    </source>
</reference>
<name>A0A411WGV2_9GAMM</name>
<dbReference type="Pfam" id="PF08822">
    <property type="entry name" value="DUF1804"/>
    <property type="match status" value="1"/>
</dbReference>
<proteinExistence type="predicted"/>
<evidence type="ECO:0000313" key="2">
    <source>
        <dbReference type="Proteomes" id="UP000293154"/>
    </source>
</evidence>
<dbReference type="AlphaFoldDB" id="A0A411WGV2"/>
<protein>
    <submittedName>
        <fullName evidence="1">DUF1804 family protein</fullName>
    </submittedName>
</protein>
<dbReference type="InterPro" id="IPR014926">
    <property type="entry name" value="Phage_D3112_Orf24"/>
</dbReference>
<dbReference type="RefSeq" id="WP_130590466.1">
    <property type="nucleotide sequence ID" value="NZ_CP034752.1"/>
</dbReference>
<sequence>MAHPRETRDRLRRSYVFDGLSMEIAAAQLSVSFATARRWKKDALDKGDDWEKQKSAHMMAGGGLEDVSRSLLSNMVIQFKSTMEAINGFDMSVIEPEKQMPLLAKRVEMLASLADAYNKSISASKRLLPETSQLALSLEVLQKLGVFISEHYPQHLQAFAEVLEPFGEVIEKSYG</sequence>
<keyword evidence="2" id="KW-1185">Reference proteome</keyword>
<gene>
    <name evidence="1" type="ORF">EKN56_03070</name>
</gene>
<dbReference type="Proteomes" id="UP000293154">
    <property type="component" value="Chromosome"/>
</dbReference>
<dbReference type="OrthoDB" id="5676847at2"/>
<accession>A0A411WGV2</accession>
<organism evidence="1 2">
    <name type="scientific">Limnobaculum zhutongyuii</name>
    <dbReference type="NCBI Taxonomy" id="2498113"/>
    <lineage>
        <taxon>Bacteria</taxon>
        <taxon>Pseudomonadati</taxon>
        <taxon>Pseudomonadota</taxon>
        <taxon>Gammaproteobacteria</taxon>
        <taxon>Enterobacterales</taxon>
        <taxon>Budviciaceae</taxon>
        <taxon>Limnobaculum</taxon>
    </lineage>
</organism>